<comment type="subcellular location">
    <subcellularLocation>
        <location evidence="1">Secreted</location>
    </subcellularLocation>
</comment>
<evidence type="ECO:0000256" key="3">
    <source>
        <dbReference type="ARBA" id="ARBA00022729"/>
    </source>
</evidence>
<dbReference type="Pfam" id="PF25023">
    <property type="entry name" value="TEN_YD-shell"/>
    <property type="match status" value="1"/>
</dbReference>
<dbReference type="Pfam" id="PF13517">
    <property type="entry name" value="FG-GAP_3"/>
    <property type="match status" value="1"/>
</dbReference>
<feature type="domain" description="Teneurin-like YD-shell" evidence="7">
    <location>
        <begin position="1080"/>
        <end position="1435"/>
    </location>
</feature>
<evidence type="ECO:0000256" key="5">
    <source>
        <dbReference type="ARBA" id="ARBA00023026"/>
    </source>
</evidence>
<dbReference type="Gene3D" id="2.180.10.10">
    <property type="entry name" value="RHS repeat-associated core"/>
    <property type="match status" value="2"/>
</dbReference>
<dbReference type="InterPro" id="IPR013517">
    <property type="entry name" value="FG-GAP"/>
</dbReference>
<dbReference type="PANTHER" id="PTHR32305:SF15">
    <property type="entry name" value="PROTEIN RHSA-RELATED"/>
    <property type="match status" value="1"/>
</dbReference>
<dbReference type="RefSeq" id="WP_118222944.1">
    <property type="nucleotide sequence ID" value="NZ_QSKV01000012.1"/>
</dbReference>
<feature type="chain" id="PRO_5019293988" description="Teneurin-like YD-shell domain-containing protein" evidence="6">
    <location>
        <begin position="22"/>
        <end position="2018"/>
    </location>
</feature>
<keyword evidence="5" id="KW-0843">Virulence</keyword>
<dbReference type="Pfam" id="PF03534">
    <property type="entry name" value="SpvB"/>
    <property type="match status" value="1"/>
</dbReference>
<dbReference type="InterPro" id="IPR056823">
    <property type="entry name" value="TEN-like_YD-shell"/>
</dbReference>
<evidence type="ECO:0000259" key="7">
    <source>
        <dbReference type="Pfam" id="PF25023"/>
    </source>
</evidence>
<evidence type="ECO:0000256" key="4">
    <source>
        <dbReference type="ARBA" id="ARBA00022737"/>
    </source>
</evidence>
<proteinExistence type="predicted"/>
<accession>A0A414L568</accession>
<dbReference type="SUPFAM" id="SSF69318">
    <property type="entry name" value="Integrin alpha N-terminal domain"/>
    <property type="match status" value="1"/>
</dbReference>
<name>A0A414L568_9BACE</name>
<keyword evidence="3 6" id="KW-0732">Signal</keyword>
<dbReference type="Proteomes" id="UP000285650">
    <property type="component" value="Unassembled WGS sequence"/>
</dbReference>
<dbReference type="GO" id="GO:0005737">
    <property type="term" value="C:cytoplasm"/>
    <property type="evidence" value="ECO:0007669"/>
    <property type="project" value="InterPro"/>
</dbReference>
<evidence type="ECO:0000256" key="1">
    <source>
        <dbReference type="ARBA" id="ARBA00004613"/>
    </source>
</evidence>
<dbReference type="GO" id="GO:0005576">
    <property type="term" value="C:extracellular region"/>
    <property type="evidence" value="ECO:0007669"/>
    <property type="project" value="UniProtKB-SubCell"/>
</dbReference>
<dbReference type="InterPro" id="IPR050708">
    <property type="entry name" value="T6SS_VgrG/RHS"/>
</dbReference>
<evidence type="ECO:0000256" key="6">
    <source>
        <dbReference type="SAM" id="SignalP"/>
    </source>
</evidence>
<dbReference type="Gene3D" id="2.130.10.130">
    <property type="entry name" value="Integrin alpha, N-terminal"/>
    <property type="match status" value="1"/>
</dbReference>
<protein>
    <recommendedName>
        <fullName evidence="7">Teneurin-like YD-shell domain-containing protein</fullName>
    </recommendedName>
</protein>
<gene>
    <name evidence="8" type="ORF">DW712_16690</name>
</gene>
<keyword evidence="2" id="KW-0964">Secreted</keyword>
<comment type="caution">
    <text evidence="8">The sequence shown here is derived from an EMBL/GenBank/DDBJ whole genome shotgun (WGS) entry which is preliminary data.</text>
</comment>
<dbReference type="InterPro" id="IPR028994">
    <property type="entry name" value="Integrin_alpha_N"/>
</dbReference>
<sequence>MKNKILLIIIALFLISATAVSQSINYAYDNAGNRTFRMQSSITPIPRTFSGERSAVNSSSIGNLVYTTPGNYALNESLPVGSTPYTFKVNANGSSAFTIPLSLPQGQAGMTPELSITYNSLAGEGILGYGMNLSCISSITRNGKRSFYDGSNSAVSFTNAIFELDGIRLIKNGSSNNYLKEIDDFSRITLHNGTTGNPQYFVVQQKNGGRLYYGDYNGTNAFQKSSSNTAYIAWYLAAQEDVHGNYISYQYEQDLTNGDVWLTSITYTLHASHNFAHENKILFNYQRYVDAQSGYISGCQVKRDKILREITVKTDATVMRRYTFDYLKPTDEYTNQYPRLYTITEYGEGGTEALNPMRIEWGDAGKRLFNASYTYSQNSEFVQGDFNGDGCMDLLTIYDLSTENKSPGAPRDYLAVYRYGSPNGFSSELTMATFSNQYRPVKAVSGDFNGDGMDDFFFSTSSGYEYWQASLDNNNVPKFTKQTYKPSVSTVGTPNIVAMADVNGDGKDELVIDNVYFKDGYATGTRYTLSQFSVFYTYMIGDVDGDGCQDIIVCDDGGSVKVCSPAKDAVILERSFARNYMLAPNCVLLCGYFNDDRYLDFLLLEGYNEVQPVNTQADVYYNTGDGKNFTYQLILNKFFNCRQSSFRAGDFNGDGLTDVVCVNSDDIRSNMESQSGFVSGGDYVTVKYAPDFNRQSSSLEYDLYLSRETVGTPGKEGVYIRDGKYYIYPSYFYPIAADFSGDGKCDLVNVCEFRSHPFDSSHPSWLTGSTSLKLLCLSHQSTSDVVTGIKNGDGTKREIDYRLVTSASRDPKFYNGSYASWNKDIPTFNTVKSVRLGTLFNDPLAENKSYTYTSPIYTYKSRREFQGFRTLVCQDAITGNKMKTGYSTTDYSGYPHYYKTYEMLESDIMYFVQNYEIAFKGTYGKYSFPYTSRFTSLDYLKDIYKTINYSYDASGNMTARTTNSLNRTTQESQGSTEIMSYSACANVSSFPSRMNSYKETCNKTGVSIVSKEKSYTYNGYGDLLTETEHGMTKRYSYDATLGLLTSETVSADGKARTHSYEYDDARYVKKDTDPVGLVTQVVQDFYGNPLSETAPDGRTATYQYDTFGRLKKSFSHEQVPTEYRYSWIGHSVTGTAASLYRQQKFYDGVLTSETTVDCYGRTLLQSELQPGSKWQHLRSSYNAIGLPVKEETLCGNGALSLLATVDYTYDGYQRLTQEDHRSADGTTLNKQVYHTYNKQTETHRTVTDKESTETFVYDAQWNIVSQSDATGTTTYTYDAAGRVVKVSSPGYPMTSTYNTYGLCTSVSNTASGTTTYTYNGFDELATKRDANDNVTTYTYDLAGRLVSVADGERTLSYTYNNKGQLINNGVSGHQSAYTYTTAGLLQKEVKTIKDQALTKSYTYDSKGRLLTYTSPSGLVQKFGYDASHNLISITDNATSVKLWEAKSYNDQGLLTSDVNCGNKQTTYTYDQLGKYKGISNSLATFSYQYNRGGLLTQRIEKFGGSGLTETFAYDAEGCLLSSTLSGKTPVTVSYNSGRTIKAKSDIGSYSYNASGAPLAAITPISGYSSALQQVNYYKNNLPSAIVHTGCTREYEYGADNLRDYSVLTVSSSTLPFAAGKRYYFDDFERNINTGNGSVSDLDYIFADGRLVALVRTSSGSKTFYGVLTDRLGSLMSLYTSGGIVQKFSYDAWGNRRDPLTGIVLNSSELASANSITSYGYTGHEHIDEFGLINMNARIYDPKIGMSISVDPQAGSYPGTYPYTYCGGDPVNRVDPTGEDWYEDQNGNLYWQEGDKDLDGYSRLGASVSFPWGEGRYFNAYQNAGIIANQAVKAFDLIYISHKLQNQFLGKDSPLSEMSKSELSNALRSRSMDAIARPIGEAIVEIGAWQLGGALLSDAIAWGVKGFSQFLGKSASAVVVRGISTGTSLWPAASNGRTIINGIEYTSHALERMQPVGTVFDGVKLGSRGIPPSAVENAIKYGNVTPGRTINEVVRTFENVQVVTNPQGTRVITVVKLGH</sequence>
<dbReference type="InterPro" id="IPR022385">
    <property type="entry name" value="Rhs_assc_core"/>
</dbReference>
<organism evidence="8 9">
    <name type="scientific">Bacteroides intestinalis</name>
    <dbReference type="NCBI Taxonomy" id="329854"/>
    <lineage>
        <taxon>Bacteria</taxon>
        <taxon>Pseudomonadati</taxon>
        <taxon>Bacteroidota</taxon>
        <taxon>Bacteroidia</taxon>
        <taxon>Bacteroidales</taxon>
        <taxon>Bacteroidaceae</taxon>
        <taxon>Bacteroides</taxon>
    </lineage>
</organism>
<dbReference type="InterPro" id="IPR003284">
    <property type="entry name" value="Sal_SpvB"/>
</dbReference>
<dbReference type="PANTHER" id="PTHR32305">
    <property type="match status" value="1"/>
</dbReference>
<dbReference type="NCBIfam" id="TIGR03696">
    <property type="entry name" value="Rhs_assc_core"/>
    <property type="match status" value="1"/>
</dbReference>
<dbReference type="EMBL" id="QSKV01000012">
    <property type="protein sequence ID" value="RHE89758.1"/>
    <property type="molecule type" value="Genomic_DNA"/>
</dbReference>
<dbReference type="InterPro" id="IPR006530">
    <property type="entry name" value="YD"/>
</dbReference>
<evidence type="ECO:0000256" key="2">
    <source>
        <dbReference type="ARBA" id="ARBA00022525"/>
    </source>
</evidence>
<keyword evidence="4" id="KW-0677">Repeat</keyword>
<evidence type="ECO:0000313" key="9">
    <source>
        <dbReference type="Proteomes" id="UP000285650"/>
    </source>
</evidence>
<evidence type="ECO:0000313" key="8">
    <source>
        <dbReference type="EMBL" id="RHE89758.1"/>
    </source>
</evidence>
<reference evidence="8 9" key="1">
    <citation type="submission" date="2018-08" db="EMBL/GenBank/DDBJ databases">
        <title>A genome reference for cultivated species of the human gut microbiota.</title>
        <authorList>
            <person name="Zou Y."/>
            <person name="Xue W."/>
            <person name="Luo G."/>
        </authorList>
    </citation>
    <scope>NUCLEOTIDE SEQUENCE [LARGE SCALE GENOMIC DNA]</scope>
    <source>
        <strain evidence="8 9">AM27-17</strain>
    </source>
</reference>
<dbReference type="NCBIfam" id="TIGR01643">
    <property type="entry name" value="YD_repeat_2x"/>
    <property type="match status" value="5"/>
</dbReference>
<feature type="signal peptide" evidence="6">
    <location>
        <begin position="1"/>
        <end position="21"/>
    </location>
</feature>